<dbReference type="AlphaFoldDB" id="A0A0S4TMI0"/>
<dbReference type="VEuPathDB" id="CryptoDB:Chro.80502"/>
<keyword evidence="2" id="KW-0175">Coiled coil</keyword>
<accession>A0A0S4TMI0</accession>
<evidence type="ECO:0000313" key="4">
    <source>
        <dbReference type="EMBL" id="CUV07989.1"/>
    </source>
</evidence>
<dbReference type="VEuPathDB" id="CryptoDB:GY17_00000882"/>
<gene>
    <name evidence="4" type="ORF">CHUDEA8_4380</name>
    <name evidence="5" type="ORF">GY17_00000882</name>
</gene>
<evidence type="ECO:0000313" key="5">
    <source>
        <dbReference type="EMBL" id="PPS98126.1"/>
    </source>
</evidence>
<proteinExistence type="inferred from homology"/>
<evidence type="ECO:0000256" key="2">
    <source>
        <dbReference type="SAM" id="Coils"/>
    </source>
</evidence>
<reference evidence="4" key="2">
    <citation type="submission" date="2015-08" db="EMBL/GenBank/DDBJ databases">
        <authorList>
            <person name="Babu N.S."/>
            <person name="Beckwith C.J."/>
            <person name="Beseler K.G."/>
            <person name="Brison A."/>
            <person name="Carone J.V."/>
            <person name="Caskin T.P."/>
            <person name="Diamond M."/>
            <person name="Durham M.E."/>
            <person name="Foxe J.M."/>
            <person name="Go M."/>
            <person name="Henderson B.A."/>
            <person name="Jones I.B."/>
            <person name="McGettigan J.A."/>
            <person name="Micheletti S.J."/>
            <person name="Nasrallah M.E."/>
            <person name="Ortiz D."/>
            <person name="Piller C.R."/>
            <person name="Privatt S.R."/>
            <person name="Schneider S.L."/>
            <person name="Sharp S."/>
            <person name="Smith T.C."/>
            <person name="Stanton J.D."/>
            <person name="Ullery H.E."/>
            <person name="Wilson R.J."/>
            <person name="Serrano M.G."/>
            <person name="Buck G."/>
            <person name="Lee V."/>
            <person name="Wang Y."/>
            <person name="Carvalho R."/>
            <person name="Voegtly L."/>
            <person name="Shi R."/>
            <person name="Duckworth R."/>
            <person name="Johnson A."/>
            <person name="Loviza R."/>
            <person name="Walstead R."/>
            <person name="Shah Z."/>
            <person name="Kiflezghi M."/>
            <person name="Wade K."/>
            <person name="Ball S.L."/>
            <person name="Bradley K.W."/>
            <person name="Asai D.J."/>
            <person name="Bowman C.A."/>
            <person name="Russell D.A."/>
            <person name="Pope W.H."/>
            <person name="Jacobs-Sera D."/>
            <person name="Hendrix R.W."/>
            <person name="Hatfull G.F."/>
        </authorList>
    </citation>
    <scope>NUCLEOTIDE SEQUENCE [LARGE SCALE GENOMIC DNA]</scope>
</reference>
<evidence type="ECO:0000259" key="3">
    <source>
        <dbReference type="Pfam" id="PF02731"/>
    </source>
</evidence>
<protein>
    <submittedName>
        <fullName evidence="5">SNW family nuclear protein</fullName>
    </submittedName>
</protein>
<feature type="domain" description="SKI-interacting protein SKIP SNW" evidence="3">
    <location>
        <begin position="87"/>
        <end position="246"/>
    </location>
</feature>
<evidence type="ECO:0000313" key="6">
    <source>
        <dbReference type="Proteomes" id="UP001429100"/>
    </source>
</evidence>
<comment type="similarity">
    <text evidence="1">Belongs to the SNW family.</text>
</comment>
<sequence length="431" mass="50214">MKKNQLALELHKSANITDLSVLEDEKKLVRFGNSGKLRQGGEHLKRPTESEELEIYEKTKKALNLVIDRKQDTLYPFKESKKEAKTEFIKYRSSSDTIGYDPRFAERIIKVVERPKDPLELPKFKNRILGGVKREEMVPILRPPSKKLTQEEIKEWNIPPSISNWKNPMGYTVPLDKRVQADTRDLINISVNDRFASLSESLQLAEKNAREQIKLRNELQKQKKIREEMEREEKLRKLAESSRYERSSHHLLSKIPEFYQDKKEGSDEDNDEFDHIRRIELEKRREIEREFRQERAGKKSKTLRDSDRDISEHIALGQAQSANIGSSSESQFDARLFNKVSGLDSGFSNDTISVYDKPLFNTNNLKHRGLYTFEESRVEESIGGRVHVPSFSGTDNSKTALRTKPVEFERDEDDPFGLDKLIDSVRKDYKK</sequence>
<dbReference type="EMBL" id="LN877954">
    <property type="protein sequence ID" value="CUV07989.1"/>
    <property type="molecule type" value="Genomic_DNA"/>
</dbReference>
<name>A0A0S4TMI0_CRYHO</name>
<keyword evidence="6" id="KW-1185">Reference proteome</keyword>
<dbReference type="Proteomes" id="UP000199752">
    <property type="component" value="Chromosome 8"/>
</dbReference>
<reference evidence="5 6" key="3">
    <citation type="submission" date="2017-10" db="EMBL/GenBank/DDBJ databases">
        <title>Consistent, comparative and evidence-based genome annotation and re-annotation for the closely-related species, Cryptosporidium parvum, C. hominis and C. tyzzeri.</title>
        <authorList>
            <person name="Baptista R.P."/>
            <person name="Li Y."/>
            <person name="Sateriale A."/>
            <person name="Striepen B."/>
            <person name="Kissinger J.C."/>
        </authorList>
    </citation>
    <scope>NUCLEOTIDE SEQUENCE [LARGE SCALE GENOMIC DNA]</scope>
    <source>
        <strain evidence="5">30976</strain>
    </source>
</reference>
<dbReference type="InterPro" id="IPR004015">
    <property type="entry name" value="SKI-int_prot_SKIP_SNW-dom"/>
</dbReference>
<dbReference type="VEuPathDB" id="CryptoDB:CHUDEA8_4380"/>
<feature type="coiled-coil region" evidence="2">
    <location>
        <begin position="202"/>
        <end position="242"/>
    </location>
</feature>
<dbReference type="Pfam" id="PF02731">
    <property type="entry name" value="SKIP_SNW"/>
    <property type="match status" value="1"/>
</dbReference>
<dbReference type="InterPro" id="IPR017862">
    <property type="entry name" value="SKI-int_prot_SKIP"/>
</dbReference>
<organism evidence="4">
    <name type="scientific">Cryptosporidium hominis</name>
    <dbReference type="NCBI Taxonomy" id="237895"/>
    <lineage>
        <taxon>Eukaryota</taxon>
        <taxon>Sar</taxon>
        <taxon>Alveolata</taxon>
        <taxon>Apicomplexa</taxon>
        <taxon>Conoidasida</taxon>
        <taxon>Coccidia</taxon>
        <taxon>Eucoccidiorida</taxon>
        <taxon>Eimeriorina</taxon>
        <taxon>Cryptosporidiidae</taxon>
        <taxon>Cryptosporidium</taxon>
    </lineage>
</organism>
<evidence type="ECO:0000256" key="1">
    <source>
        <dbReference type="ARBA" id="ARBA00010197"/>
    </source>
</evidence>
<dbReference type="EMBL" id="JTAI01000002">
    <property type="protein sequence ID" value="PPS98126.1"/>
    <property type="molecule type" value="Genomic_DNA"/>
</dbReference>
<dbReference type="Proteomes" id="UP001429100">
    <property type="component" value="Unassembled WGS sequence"/>
</dbReference>
<dbReference type="GO" id="GO:0000398">
    <property type="term" value="P:mRNA splicing, via spliceosome"/>
    <property type="evidence" value="ECO:0007669"/>
    <property type="project" value="InterPro"/>
</dbReference>
<dbReference type="PANTHER" id="PTHR12096">
    <property type="entry name" value="NUCLEAR PROTEIN SKIP-RELATED"/>
    <property type="match status" value="1"/>
</dbReference>
<dbReference type="VEuPathDB" id="CryptoDB:ChTU502y2012_405g0650"/>
<dbReference type="GO" id="GO:0005681">
    <property type="term" value="C:spliceosomal complex"/>
    <property type="evidence" value="ECO:0007669"/>
    <property type="project" value="InterPro"/>
</dbReference>
<reference evidence="5 6" key="1">
    <citation type="submission" date="2014-11" db="EMBL/GenBank/DDBJ databases">
        <title>Comparative genomic analysis of Cryptosporidium hominis reveals occurrence of genetic recombination in virulent subtypes.</title>
        <authorList>
            <person name="Guo Y."/>
            <person name="Tang K."/>
            <person name="Frace M."/>
            <person name="Li N."/>
            <person name="Roellig D.M."/>
            <person name="Sammons S."/>
            <person name="Knipe K."/>
            <person name="Rowe L."/>
            <person name="Feng Y."/>
            <person name="Xiao L."/>
        </authorList>
    </citation>
    <scope>NUCLEOTIDE SEQUENCE [LARGE SCALE GENOMIC DNA]</scope>
    <source>
        <strain evidence="5">30976</strain>
    </source>
</reference>